<name>A0AA88YTI7_PINIB</name>
<dbReference type="PANTHER" id="PTHR24201">
    <property type="entry name" value="ANK_REP_REGION DOMAIN-CONTAINING PROTEIN"/>
    <property type="match status" value="1"/>
</dbReference>
<dbReference type="InterPro" id="IPR050776">
    <property type="entry name" value="Ank_Repeat/CDKN_Inhibitor"/>
</dbReference>
<keyword evidence="6" id="KW-1185">Reference proteome</keyword>
<dbReference type="PROSITE" id="PS50088">
    <property type="entry name" value="ANK_REPEAT"/>
    <property type="match status" value="1"/>
</dbReference>
<dbReference type="Gene3D" id="1.25.40.20">
    <property type="entry name" value="Ankyrin repeat-containing domain"/>
    <property type="match status" value="1"/>
</dbReference>
<reference evidence="5" key="1">
    <citation type="submission" date="2019-08" db="EMBL/GenBank/DDBJ databases">
        <title>The improved chromosome-level genome for the pearl oyster Pinctada fucata martensii using PacBio sequencing and Hi-C.</title>
        <authorList>
            <person name="Zheng Z."/>
        </authorList>
    </citation>
    <scope>NUCLEOTIDE SEQUENCE</scope>
    <source>
        <strain evidence="5">ZZ-2019</strain>
        <tissue evidence="5">Adductor muscle</tissue>
    </source>
</reference>
<proteinExistence type="predicted"/>
<protein>
    <submittedName>
        <fullName evidence="5">Uncharacterized protein</fullName>
    </submittedName>
</protein>
<feature type="region of interest" description="Disordered" evidence="4">
    <location>
        <begin position="422"/>
        <end position="484"/>
    </location>
</feature>
<dbReference type="EMBL" id="VSWD01000004">
    <property type="protein sequence ID" value="KAK3104953.1"/>
    <property type="molecule type" value="Genomic_DNA"/>
</dbReference>
<dbReference type="InterPro" id="IPR002110">
    <property type="entry name" value="Ankyrin_rpt"/>
</dbReference>
<evidence type="ECO:0000256" key="3">
    <source>
        <dbReference type="PROSITE-ProRule" id="PRU00023"/>
    </source>
</evidence>
<feature type="repeat" description="ANK" evidence="3">
    <location>
        <begin position="13"/>
        <end position="45"/>
    </location>
</feature>
<evidence type="ECO:0000313" key="5">
    <source>
        <dbReference type="EMBL" id="KAK3104953.1"/>
    </source>
</evidence>
<accession>A0AA88YTI7</accession>
<gene>
    <name evidence="5" type="ORF">FSP39_013944</name>
</gene>
<dbReference type="PANTHER" id="PTHR24201:SF15">
    <property type="entry name" value="ANKYRIN REPEAT DOMAIN-CONTAINING PROTEIN 66"/>
    <property type="match status" value="1"/>
</dbReference>
<organism evidence="5 6">
    <name type="scientific">Pinctada imbricata</name>
    <name type="common">Atlantic pearl-oyster</name>
    <name type="synonym">Pinctada martensii</name>
    <dbReference type="NCBI Taxonomy" id="66713"/>
    <lineage>
        <taxon>Eukaryota</taxon>
        <taxon>Metazoa</taxon>
        <taxon>Spiralia</taxon>
        <taxon>Lophotrochozoa</taxon>
        <taxon>Mollusca</taxon>
        <taxon>Bivalvia</taxon>
        <taxon>Autobranchia</taxon>
        <taxon>Pteriomorphia</taxon>
        <taxon>Pterioida</taxon>
        <taxon>Pterioidea</taxon>
        <taxon>Pteriidae</taxon>
        <taxon>Pinctada</taxon>
    </lineage>
</organism>
<dbReference type="InterPro" id="IPR036770">
    <property type="entry name" value="Ankyrin_rpt-contain_sf"/>
</dbReference>
<evidence type="ECO:0000313" key="6">
    <source>
        <dbReference type="Proteomes" id="UP001186944"/>
    </source>
</evidence>
<feature type="compositionally biased region" description="Polar residues" evidence="4">
    <location>
        <begin position="462"/>
        <end position="480"/>
    </location>
</feature>
<sequence length="745" mass="82819">MVTGDPNKADLLVGNTSVHYAAKEDHVECLQCLLQAGGLYSVRNSEGKTCLDVATGECFKILESLKVKDLMTMSPEEARKDIQGEDSGVESPDMDCSISTDNEGSVAEDVMPPALGYIHLTFEYHSHKETLKIRVWQISDLLLPPPSTSMISTIYAKSYLMPDKKKESKRKTEEVKVEKVAAHVQFTKSELSQGVQHVFSPSTFQFSKKLEYSAINKDVIKDKSVQIEICITQKYTKRTYMIGMFHMSLGKAVKKIVREKYPLIPCMNHTIPSNMKVYCASELQITNSKKIFYSNPDVRCLSVTDISNTSDRAASDPDLQGVTISDVVTPRSVSLDVDDEVINPPSPRDHKLDEVIVKAVSKNTAVLNIPGEFVEGEISSDEETSKISSRVIEMSETLDDESKTEKNKSAFSSVKNVLKSSTKVESIPKKKQSKHSGDADQEDNISPRGVQDWKYKDVKRSSGANSKKSEVISDTGSRPETPTWDYYDFDDLKVVVSDIPIDESPIKPDGATPVCLPMETTLGLRSDRTSLKKKKDKGKKEKKRGSTEEIHWPGRAVPTIVVTDMDKEKIPSRSQSTPKKHTKIKKKSPAKEEEIVLYTPEKKQKDKSKNVAINLQGQELSRSSDGKFKVTADIHSPPSPDTSVSIDVTDSDSFIIDLENLESDLASKETDVSDSEMSLTFNTPNLTHSDSSVSSRLRSNLALTRPIPMQVFIDDSIYDSDLDISEKNMFVPIGQGQNDDMITEV</sequence>
<dbReference type="SUPFAM" id="SSF49562">
    <property type="entry name" value="C2 domain (Calcium/lipid-binding domain, CaLB)"/>
    <property type="match status" value="1"/>
</dbReference>
<dbReference type="InterPro" id="IPR035892">
    <property type="entry name" value="C2_domain_sf"/>
</dbReference>
<evidence type="ECO:0000256" key="1">
    <source>
        <dbReference type="ARBA" id="ARBA00022737"/>
    </source>
</evidence>
<evidence type="ECO:0000256" key="2">
    <source>
        <dbReference type="ARBA" id="ARBA00023043"/>
    </source>
</evidence>
<dbReference type="Proteomes" id="UP001186944">
    <property type="component" value="Unassembled WGS sequence"/>
</dbReference>
<keyword evidence="1" id="KW-0677">Repeat</keyword>
<feature type="region of interest" description="Disordered" evidence="4">
    <location>
        <begin position="502"/>
        <end position="549"/>
    </location>
</feature>
<comment type="caution">
    <text evidence="5">The sequence shown here is derived from an EMBL/GenBank/DDBJ whole genome shotgun (WGS) entry which is preliminary data.</text>
</comment>
<dbReference type="Gene3D" id="2.60.40.150">
    <property type="entry name" value="C2 domain"/>
    <property type="match status" value="1"/>
</dbReference>
<feature type="compositionally biased region" description="Basic and acidic residues" evidence="4">
    <location>
        <begin position="451"/>
        <end position="460"/>
    </location>
</feature>
<dbReference type="AlphaFoldDB" id="A0AA88YTI7"/>
<dbReference type="PROSITE" id="PS50297">
    <property type="entry name" value="ANK_REP_REGION"/>
    <property type="match status" value="1"/>
</dbReference>
<feature type="compositionally biased region" description="Basic residues" evidence="4">
    <location>
        <begin position="578"/>
        <end position="588"/>
    </location>
</feature>
<evidence type="ECO:0000256" key="4">
    <source>
        <dbReference type="SAM" id="MobiDB-lite"/>
    </source>
</evidence>
<dbReference type="SUPFAM" id="SSF48403">
    <property type="entry name" value="Ankyrin repeat"/>
    <property type="match status" value="1"/>
</dbReference>
<feature type="compositionally biased region" description="Basic residues" evidence="4">
    <location>
        <begin position="531"/>
        <end position="543"/>
    </location>
</feature>
<feature type="region of interest" description="Disordered" evidence="4">
    <location>
        <begin position="567"/>
        <end position="591"/>
    </location>
</feature>
<keyword evidence="2 3" id="KW-0040">ANK repeat</keyword>